<evidence type="ECO:0000256" key="1">
    <source>
        <dbReference type="SAM" id="Phobius"/>
    </source>
</evidence>
<evidence type="ECO:0000313" key="2">
    <source>
        <dbReference type="EMBL" id="SCG55074.1"/>
    </source>
</evidence>
<sequence length="224" mass="23428">MSTSITAGDTLPLRLWATRVLLGVGVVLTLCAGNTWLFGAIGVALAIGAVAYLAQLKVVAAGPPDRAASVATVALFVGLALALAAGAGLLARWQFGYEYAARYGTRTTVTLSDRCTVHEKVYRGSIHASDHTECEGSTWTADGRRHTGDAVLRWDSFDGAKPPRQVEANAVGDEAYSVIPDRERSSAALWGGVPLWVLWAGLAGAGVGLVVLGARGRLGLRDLD</sequence>
<keyword evidence="1" id="KW-1133">Transmembrane helix</keyword>
<dbReference type="EMBL" id="LT607751">
    <property type="protein sequence ID" value="SCG55074.1"/>
    <property type="molecule type" value="Genomic_DNA"/>
</dbReference>
<accession>A0A1C5IA07</accession>
<dbReference type="AlphaFoldDB" id="A0A1C5IA07"/>
<feature type="transmembrane region" description="Helical" evidence="1">
    <location>
        <begin position="67"/>
        <end position="91"/>
    </location>
</feature>
<evidence type="ECO:0000313" key="3">
    <source>
        <dbReference type="Proteomes" id="UP000198210"/>
    </source>
</evidence>
<gene>
    <name evidence="2" type="ORF">GA0074704_3122</name>
</gene>
<keyword evidence="1" id="KW-0472">Membrane</keyword>
<proteinExistence type="predicted"/>
<protein>
    <submittedName>
        <fullName evidence="2">Uncharacterized protein</fullName>
    </submittedName>
</protein>
<dbReference type="RefSeq" id="WP_088971183.1">
    <property type="nucleotide sequence ID" value="NZ_JBHLYF010000028.1"/>
</dbReference>
<feature type="transmembrane region" description="Helical" evidence="1">
    <location>
        <begin position="36"/>
        <end position="55"/>
    </location>
</feature>
<feature type="transmembrane region" description="Helical" evidence="1">
    <location>
        <begin position="193"/>
        <end position="214"/>
    </location>
</feature>
<name>A0A1C5IA07_9ACTN</name>
<reference evidence="2 3" key="1">
    <citation type="submission" date="2016-06" db="EMBL/GenBank/DDBJ databases">
        <authorList>
            <person name="Kjaerup R.B."/>
            <person name="Dalgaard T.S."/>
            <person name="Juul-Madsen H.R."/>
        </authorList>
    </citation>
    <scope>NUCLEOTIDE SEQUENCE [LARGE SCALE GENOMIC DNA]</scope>
    <source>
        <strain evidence="2 3">DSM 45097</strain>
    </source>
</reference>
<organism evidence="2 3">
    <name type="scientific">Micromonospora siamensis</name>
    <dbReference type="NCBI Taxonomy" id="299152"/>
    <lineage>
        <taxon>Bacteria</taxon>
        <taxon>Bacillati</taxon>
        <taxon>Actinomycetota</taxon>
        <taxon>Actinomycetes</taxon>
        <taxon>Micromonosporales</taxon>
        <taxon>Micromonosporaceae</taxon>
        <taxon>Micromonospora</taxon>
    </lineage>
</organism>
<keyword evidence="1" id="KW-0812">Transmembrane</keyword>
<dbReference type="Proteomes" id="UP000198210">
    <property type="component" value="Chromosome I"/>
</dbReference>
<keyword evidence="3" id="KW-1185">Reference proteome</keyword>